<accession>A0ABV4U093</accession>
<feature type="coiled-coil region" evidence="5">
    <location>
        <begin position="244"/>
        <end position="271"/>
    </location>
</feature>
<feature type="domain" description="PAS" evidence="9">
    <location>
        <begin position="148"/>
        <end position="192"/>
    </location>
</feature>
<dbReference type="InterPro" id="IPR000014">
    <property type="entry name" value="PAS"/>
</dbReference>
<feature type="domain" description="Histidine kinase" evidence="7">
    <location>
        <begin position="380"/>
        <end position="472"/>
    </location>
</feature>
<evidence type="ECO:0000256" key="3">
    <source>
        <dbReference type="ARBA" id="ARBA00023012"/>
    </source>
</evidence>
<dbReference type="PROSITE" id="PS50112">
    <property type="entry name" value="PAS"/>
    <property type="match status" value="1"/>
</dbReference>
<dbReference type="Pfam" id="PF00072">
    <property type="entry name" value="Response_reg"/>
    <property type="match status" value="1"/>
</dbReference>
<dbReference type="SUPFAM" id="SSF55874">
    <property type="entry name" value="ATPase domain of HSP90 chaperone/DNA topoisomerase II/histidine kinase"/>
    <property type="match status" value="1"/>
</dbReference>
<dbReference type="CDD" id="cd00130">
    <property type="entry name" value="PAS"/>
    <property type="match status" value="1"/>
</dbReference>
<dbReference type="PROSITE" id="PS50113">
    <property type="entry name" value="PAC"/>
    <property type="match status" value="1"/>
</dbReference>
<evidence type="ECO:0000313" key="12">
    <source>
        <dbReference type="Proteomes" id="UP001575105"/>
    </source>
</evidence>
<dbReference type="SMART" id="SM00091">
    <property type="entry name" value="PAS"/>
    <property type="match status" value="1"/>
</dbReference>
<feature type="domain" description="Response regulatory" evidence="8">
    <location>
        <begin position="505"/>
        <end position="621"/>
    </location>
</feature>
<dbReference type="SMART" id="SM00387">
    <property type="entry name" value="HATPase_c"/>
    <property type="match status" value="1"/>
</dbReference>
<evidence type="ECO:0000259" key="8">
    <source>
        <dbReference type="PROSITE" id="PS50110"/>
    </source>
</evidence>
<keyword evidence="12" id="KW-1185">Reference proteome</keyword>
<dbReference type="Pfam" id="PF02518">
    <property type="entry name" value="HATPase_c"/>
    <property type="match status" value="1"/>
</dbReference>
<dbReference type="InterPro" id="IPR000700">
    <property type="entry name" value="PAS-assoc_C"/>
</dbReference>
<feature type="domain" description="PAC" evidence="10">
    <location>
        <begin position="203"/>
        <end position="253"/>
    </location>
</feature>
<evidence type="ECO:0000256" key="2">
    <source>
        <dbReference type="ARBA" id="ARBA00022777"/>
    </source>
</evidence>
<dbReference type="InterPro" id="IPR001789">
    <property type="entry name" value="Sig_transdc_resp-reg_receiver"/>
</dbReference>
<evidence type="ECO:0000259" key="10">
    <source>
        <dbReference type="PROSITE" id="PS50113"/>
    </source>
</evidence>
<dbReference type="PROSITE" id="PS50109">
    <property type="entry name" value="HIS_KIN"/>
    <property type="match status" value="1"/>
</dbReference>
<dbReference type="InterPro" id="IPR011712">
    <property type="entry name" value="Sig_transdc_His_kin_sub3_dim/P"/>
</dbReference>
<evidence type="ECO:0000259" key="9">
    <source>
        <dbReference type="PROSITE" id="PS50112"/>
    </source>
</evidence>
<gene>
    <name evidence="11" type="ORF">ACERK3_01785</name>
</gene>
<dbReference type="InterPro" id="IPR005467">
    <property type="entry name" value="His_kinase_dom"/>
</dbReference>
<dbReference type="PROSITE" id="PS50110">
    <property type="entry name" value="RESPONSE_REGULATORY"/>
    <property type="match status" value="1"/>
</dbReference>
<dbReference type="SUPFAM" id="SSF52172">
    <property type="entry name" value="CheY-like"/>
    <property type="match status" value="2"/>
</dbReference>
<dbReference type="InterPro" id="IPR035965">
    <property type="entry name" value="PAS-like_dom_sf"/>
</dbReference>
<dbReference type="InterPro" id="IPR036890">
    <property type="entry name" value="HATPase_C_sf"/>
</dbReference>
<comment type="caution">
    <text evidence="11">The sequence shown here is derived from an EMBL/GenBank/DDBJ whole genome shotgun (WGS) entry which is preliminary data.</text>
</comment>
<dbReference type="InterPro" id="IPR058245">
    <property type="entry name" value="NreC/VraR/RcsB-like_REC"/>
</dbReference>
<dbReference type="Gene3D" id="3.30.565.10">
    <property type="entry name" value="Histidine kinase-like ATPase, C-terminal domain"/>
    <property type="match status" value="1"/>
</dbReference>
<dbReference type="RefSeq" id="WP_425343939.1">
    <property type="nucleotide sequence ID" value="NZ_JBGUBD010000001.1"/>
</dbReference>
<evidence type="ECO:0000256" key="6">
    <source>
        <dbReference type="SAM" id="MobiDB-lite"/>
    </source>
</evidence>
<dbReference type="InterPro" id="IPR050482">
    <property type="entry name" value="Sensor_HK_TwoCompSys"/>
</dbReference>
<reference evidence="11 12" key="1">
    <citation type="submission" date="2024-08" db="EMBL/GenBank/DDBJ databases">
        <title>Whole-genome sequencing of halo(alkali)philic microorganisms from hypersaline lakes.</title>
        <authorList>
            <person name="Sorokin D.Y."/>
            <person name="Merkel A.Y."/>
            <person name="Messina E."/>
            <person name="Yakimov M."/>
        </authorList>
    </citation>
    <scope>NUCLEOTIDE SEQUENCE [LARGE SCALE GENOMIC DNA]</scope>
    <source>
        <strain evidence="11 12">AB-hyl4</strain>
    </source>
</reference>
<keyword evidence="1" id="KW-0808">Transferase</keyword>
<dbReference type="SMART" id="SM00448">
    <property type="entry name" value="REC"/>
    <property type="match status" value="1"/>
</dbReference>
<keyword evidence="4" id="KW-0597">Phosphoprotein</keyword>
<dbReference type="SUPFAM" id="SSF55785">
    <property type="entry name" value="PYP-like sensor domain (PAS domain)"/>
    <property type="match status" value="1"/>
</dbReference>
<dbReference type="Gene3D" id="3.40.50.2300">
    <property type="match status" value="2"/>
</dbReference>
<evidence type="ECO:0000256" key="1">
    <source>
        <dbReference type="ARBA" id="ARBA00022679"/>
    </source>
</evidence>
<evidence type="ECO:0000256" key="4">
    <source>
        <dbReference type="PROSITE-ProRule" id="PRU00169"/>
    </source>
</evidence>
<keyword evidence="5" id="KW-0175">Coiled coil</keyword>
<dbReference type="InterPro" id="IPR011006">
    <property type="entry name" value="CheY-like_superfamily"/>
</dbReference>
<dbReference type="PANTHER" id="PTHR24421">
    <property type="entry name" value="NITRATE/NITRITE SENSOR PROTEIN NARX-RELATED"/>
    <property type="match status" value="1"/>
</dbReference>
<dbReference type="Proteomes" id="UP001575105">
    <property type="component" value="Unassembled WGS sequence"/>
</dbReference>
<feature type="modified residue" description="4-aspartylphosphate" evidence="4">
    <location>
        <position position="556"/>
    </location>
</feature>
<keyword evidence="2" id="KW-0418">Kinase</keyword>
<dbReference type="InterPro" id="IPR003594">
    <property type="entry name" value="HATPase_dom"/>
</dbReference>
<organism evidence="11 12">
    <name type="scientific">Natronomicrosphaera hydrolytica</name>
    <dbReference type="NCBI Taxonomy" id="3242702"/>
    <lineage>
        <taxon>Bacteria</taxon>
        <taxon>Pseudomonadati</taxon>
        <taxon>Planctomycetota</taxon>
        <taxon>Phycisphaerae</taxon>
        <taxon>Phycisphaerales</taxon>
        <taxon>Phycisphaeraceae</taxon>
        <taxon>Natronomicrosphaera</taxon>
    </lineage>
</organism>
<dbReference type="PANTHER" id="PTHR24421:SF58">
    <property type="entry name" value="SIGNAL TRANSDUCTION HISTIDINE-PROTEIN KINASE_PHOSPHATASE UHPB"/>
    <property type="match status" value="1"/>
</dbReference>
<name>A0ABV4U093_9BACT</name>
<dbReference type="Pfam" id="PF07730">
    <property type="entry name" value="HisKA_3"/>
    <property type="match status" value="1"/>
</dbReference>
<feature type="region of interest" description="Disordered" evidence="6">
    <location>
        <begin position="477"/>
        <end position="502"/>
    </location>
</feature>
<dbReference type="CDD" id="cd17535">
    <property type="entry name" value="REC_NarL-like"/>
    <property type="match status" value="1"/>
</dbReference>
<sequence length="629" mass="68881">MAALFAPKDDGSPEQTVRVLIVAEPGSDARWLEPMLANAEAGMFVAEHVDSLDEELIAHARDRFDAVLIDLPSGDHASLEETLRLTRQGGFPPVIVINHTNVPLSGVHAVHGGVQDYLLRTSLSPDVLVRSISYAIERDRLRQHAIAESERFQAVINANADGMLVIDQEGVIQFANPMAEQLLNQPIAKLLGTHFGVPVVNGEATEIAIYRRDGSGGIAEMRVSQLRWAGEPAVLATLRDISVRKAIEAELRSYRQQMQALSAELSRVEQSERRRLAQLLHDDLQQWLVAVRIQLDMISKGTNGTTVAESAGRGLELLDQAIAVSRSLTVELSPTMLYELGLISAIQWLGRTMQQRHNLAVTLDAEELTQQPTEELRTFLFQSVRELLLNVVKHANVDEASVTITSDKNEIQIVVADRGQGMDVTRSQRRPDEGSFGLFNIRQRLEYWGGSFEVDSQPGNGTRTIIRAPLRAHAVASQADDAEASTNLADSPPRKAADASSRPLRLLLADDHPSVREGLAGLLAQYPTIQIVGEAGDGMEAVRLVRELRPDVVVMDVSMPGMDGIDAVRSICSEWPDARLIGLSMYDAPYVEQAMYAAGVDAYLPKGSPTDELISAIFGERLGHGHKSR</sequence>
<dbReference type="CDD" id="cd16917">
    <property type="entry name" value="HATPase_UhpB-NarQ-NarX-like"/>
    <property type="match status" value="1"/>
</dbReference>
<dbReference type="Gene3D" id="1.20.5.1930">
    <property type="match status" value="1"/>
</dbReference>
<protein>
    <submittedName>
        <fullName evidence="11">Response regulator</fullName>
    </submittedName>
</protein>
<dbReference type="Pfam" id="PF13188">
    <property type="entry name" value="PAS_8"/>
    <property type="match status" value="1"/>
</dbReference>
<dbReference type="EMBL" id="JBGUBD010000001">
    <property type="protein sequence ID" value="MFA9477015.1"/>
    <property type="molecule type" value="Genomic_DNA"/>
</dbReference>
<evidence type="ECO:0000259" key="7">
    <source>
        <dbReference type="PROSITE" id="PS50109"/>
    </source>
</evidence>
<keyword evidence="3" id="KW-0902">Two-component regulatory system</keyword>
<dbReference type="Gene3D" id="3.30.450.20">
    <property type="entry name" value="PAS domain"/>
    <property type="match status" value="1"/>
</dbReference>
<proteinExistence type="predicted"/>
<evidence type="ECO:0000313" key="11">
    <source>
        <dbReference type="EMBL" id="MFA9477015.1"/>
    </source>
</evidence>
<evidence type="ECO:0000256" key="5">
    <source>
        <dbReference type="SAM" id="Coils"/>
    </source>
</evidence>